<gene>
    <name evidence="1" type="ORF">ERS008529_02778</name>
    <name evidence="2" type="ORF">ERS137968_03508</name>
</gene>
<dbReference type="Proteomes" id="UP000045840">
    <property type="component" value="Unassembled WGS sequence"/>
</dbReference>
<dbReference type="EMBL" id="CWJL01000020">
    <property type="protein sequence ID" value="CRY68397.1"/>
    <property type="molecule type" value="Genomic_DNA"/>
</dbReference>
<reference evidence="1" key="2">
    <citation type="submission" date="2015-03" db="EMBL/GenBank/DDBJ databases">
        <authorList>
            <person name="Murphy D."/>
        </authorList>
    </citation>
    <scope>NUCLEOTIDE SEQUENCE [LARGE SCALE GENOMIC DNA]</scope>
    <source>
        <strain evidence="1">A125KOH2</strain>
    </source>
</reference>
<proteinExistence type="predicted"/>
<evidence type="ECO:0000313" key="1">
    <source>
        <dbReference type="EMBL" id="CNI00325.1"/>
    </source>
</evidence>
<organism evidence="1 4">
    <name type="scientific">Yersinia pekkanenii</name>
    <dbReference type="NCBI Taxonomy" id="1288385"/>
    <lineage>
        <taxon>Bacteria</taxon>
        <taxon>Pseudomonadati</taxon>
        <taxon>Pseudomonadota</taxon>
        <taxon>Gammaproteobacteria</taxon>
        <taxon>Enterobacterales</taxon>
        <taxon>Yersiniaceae</taxon>
        <taxon>Yersinia</taxon>
    </lineage>
</organism>
<keyword evidence="3" id="KW-1185">Reference proteome</keyword>
<sequence>MIGFSLNTSEKYFQEYFVVADPLGLTELQLTVKPVDAK</sequence>
<dbReference type="AlphaFoldDB" id="A0A0T9Q846"/>
<evidence type="ECO:0000313" key="2">
    <source>
        <dbReference type="EMBL" id="CRY68397.1"/>
    </source>
</evidence>
<dbReference type="Proteomes" id="UP000044625">
    <property type="component" value="Unassembled WGS sequence"/>
</dbReference>
<reference evidence="2 3" key="1">
    <citation type="submission" date="2015-03" db="EMBL/GenBank/DDBJ databases">
        <authorList>
            <consortium name="Pathogen Informatics"/>
            <person name="Murphy D."/>
        </authorList>
    </citation>
    <scope>NUCLEOTIDE SEQUENCE [LARGE SCALE GENOMIC DNA]</scope>
    <source>
        <strain evidence="3">type strain: CIP110230</strain>
        <strain evidence="2">Type strain: CIP110230</strain>
    </source>
</reference>
<protein>
    <submittedName>
        <fullName evidence="1">Uncharacterized protein</fullName>
    </submittedName>
</protein>
<name>A0A0T9Q846_9GAMM</name>
<dbReference type="STRING" id="1288385.ERS137968_03508"/>
<evidence type="ECO:0000313" key="4">
    <source>
        <dbReference type="Proteomes" id="UP000045840"/>
    </source>
</evidence>
<accession>A0A0T9Q846</accession>
<evidence type="ECO:0000313" key="3">
    <source>
        <dbReference type="Proteomes" id="UP000044625"/>
    </source>
</evidence>
<dbReference type="EMBL" id="CQAZ01000023">
    <property type="protein sequence ID" value="CNI00325.1"/>
    <property type="molecule type" value="Genomic_DNA"/>
</dbReference>
<reference evidence="4" key="3">
    <citation type="submission" date="2015-03" db="EMBL/GenBank/DDBJ databases">
        <authorList>
            <consortium name="Pathogen Informatics"/>
        </authorList>
    </citation>
    <scope>NUCLEOTIDE SEQUENCE [LARGE SCALE GENOMIC DNA]</scope>
    <source>
        <strain evidence="4">A125KOH2</strain>
    </source>
</reference>